<organism evidence="1 2">
    <name type="scientific">Paenibacillus alba</name>
    <dbReference type="NCBI Taxonomy" id="1197127"/>
    <lineage>
        <taxon>Bacteria</taxon>
        <taxon>Bacillati</taxon>
        <taxon>Bacillota</taxon>
        <taxon>Bacilli</taxon>
        <taxon>Bacillales</taxon>
        <taxon>Paenibacillaceae</taxon>
        <taxon>Paenibacillus</taxon>
    </lineage>
</organism>
<comment type="caution">
    <text evidence="1">The sequence shown here is derived from an EMBL/GenBank/DDBJ whole genome shotgun (WGS) entry which is preliminary data.</text>
</comment>
<evidence type="ECO:0000313" key="2">
    <source>
        <dbReference type="Proteomes" id="UP001338137"/>
    </source>
</evidence>
<evidence type="ECO:0008006" key="3">
    <source>
        <dbReference type="Google" id="ProtNLM"/>
    </source>
</evidence>
<sequence>MTNFEAQCYAALAMKSCGFNRIQVNEVLNEMNWNFDSLTEHEVKELYQKMWGDEE</sequence>
<dbReference type="RefSeq" id="WP_326075087.1">
    <property type="nucleotide sequence ID" value="NZ_JARLKY010000087.1"/>
</dbReference>
<accession>A0ABU6GAH4</accession>
<proteinExistence type="predicted"/>
<gene>
    <name evidence="1" type="ORF">P4I72_29050</name>
</gene>
<dbReference type="EMBL" id="JARLKY010000087">
    <property type="protein sequence ID" value="MEC0231152.1"/>
    <property type="molecule type" value="Genomic_DNA"/>
</dbReference>
<keyword evidence="2" id="KW-1185">Reference proteome</keyword>
<reference evidence="1 2" key="1">
    <citation type="submission" date="2023-03" db="EMBL/GenBank/DDBJ databases">
        <title>Bacillus Genome Sequencing.</title>
        <authorList>
            <person name="Dunlap C."/>
        </authorList>
    </citation>
    <scope>NUCLEOTIDE SEQUENCE [LARGE SCALE GENOMIC DNA]</scope>
    <source>
        <strain evidence="1 2">BD-533</strain>
    </source>
</reference>
<evidence type="ECO:0000313" key="1">
    <source>
        <dbReference type="EMBL" id="MEC0231152.1"/>
    </source>
</evidence>
<protein>
    <recommendedName>
        <fullName evidence="3">XkdX family protein</fullName>
    </recommendedName>
</protein>
<name>A0ABU6GAH4_9BACL</name>
<dbReference type="Proteomes" id="UP001338137">
    <property type="component" value="Unassembled WGS sequence"/>
</dbReference>